<organism evidence="3 4">
    <name type="scientific">Helianthus annuus</name>
    <name type="common">Common sunflower</name>
    <dbReference type="NCBI Taxonomy" id="4232"/>
    <lineage>
        <taxon>Eukaryota</taxon>
        <taxon>Viridiplantae</taxon>
        <taxon>Streptophyta</taxon>
        <taxon>Embryophyta</taxon>
        <taxon>Tracheophyta</taxon>
        <taxon>Spermatophyta</taxon>
        <taxon>Magnoliopsida</taxon>
        <taxon>eudicotyledons</taxon>
        <taxon>Gunneridae</taxon>
        <taxon>Pentapetalae</taxon>
        <taxon>asterids</taxon>
        <taxon>campanulids</taxon>
        <taxon>Asterales</taxon>
        <taxon>Asteraceae</taxon>
        <taxon>Asteroideae</taxon>
        <taxon>Heliantheae alliance</taxon>
        <taxon>Heliantheae</taxon>
        <taxon>Helianthus</taxon>
    </lineage>
</organism>
<protein>
    <submittedName>
        <fullName evidence="3">Uncharacterized protein</fullName>
    </submittedName>
</protein>
<sequence>MPVVIPATHAYPHLVFPANTTNHAPPVLFPIERLTTTILVVAHGGVRTRRERETGDERGKSETSSGDGSGIAIYNGDGHGGVRAVVR</sequence>
<feature type="compositionally biased region" description="Basic and acidic residues" evidence="1">
    <location>
        <begin position="48"/>
        <end position="61"/>
    </location>
</feature>
<gene>
    <name evidence="3" type="ORF">HannXRQ_Chr17g0570161</name>
    <name evidence="2" type="ORF">HanXRQr2_Chr17g0830291</name>
</gene>
<reference evidence="3" key="2">
    <citation type="submission" date="2017-02" db="EMBL/GenBank/DDBJ databases">
        <title>Sunflower complete genome.</title>
        <authorList>
            <person name="Langlade N."/>
            <person name="Munos S."/>
        </authorList>
    </citation>
    <scope>NUCLEOTIDE SEQUENCE [LARGE SCALE GENOMIC DNA]</scope>
    <source>
        <tissue evidence="3">Leaves</tissue>
    </source>
</reference>
<dbReference type="Gramene" id="mRNA:HanXRQr2_Chr17g0830291">
    <property type="protein sequence ID" value="CDS:HanXRQr2_Chr17g0830291.1"/>
    <property type="gene ID" value="HanXRQr2_Chr17g0830291"/>
</dbReference>
<reference evidence="2" key="3">
    <citation type="submission" date="2020-06" db="EMBL/GenBank/DDBJ databases">
        <title>Helianthus annuus Genome sequencing and assembly Release 2.</title>
        <authorList>
            <person name="Gouzy J."/>
            <person name="Langlade N."/>
            <person name="Munos S."/>
        </authorList>
    </citation>
    <scope>NUCLEOTIDE SEQUENCE</scope>
    <source>
        <tissue evidence="2">Leaves</tissue>
    </source>
</reference>
<keyword evidence="4" id="KW-1185">Reference proteome</keyword>
<dbReference type="EMBL" id="CM007906">
    <property type="protein sequence ID" value="OTF88172.1"/>
    <property type="molecule type" value="Genomic_DNA"/>
</dbReference>
<evidence type="ECO:0000313" key="2">
    <source>
        <dbReference type="EMBL" id="KAF5757746.1"/>
    </source>
</evidence>
<dbReference type="AlphaFoldDB" id="A0A251RUY7"/>
<evidence type="ECO:0000313" key="4">
    <source>
        <dbReference type="Proteomes" id="UP000215914"/>
    </source>
</evidence>
<evidence type="ECO:0000313" key="3">
    <source>
        <dbReference type="EMBL" id="OTF88172.1"/>
    </source>
</evidence>
<dbReference type="InParanoid" id="A0A251RUY7"/>
<dbReference type="EMBL" id="MNCJ02000332">
    <property type="protein sequence ID" value="KAF5757746.1"/>
    <property type="molecule type" value="Genomic_DNA"/>
</dbReference>
<proteinExistence type="predicted"/>
<reference evidence="2 4" key="1">
    <citation type="journal article" date="2017" name="Nature">
        <title>The sunflower genome provides insights into oil metabolism, flowering and Asterid evolution.</title>
        <authorList>
            <person name="Badouin H."/>
            <person name="Gouzy J."/>
            <person name="Grassa C.J."/>
            <person name="Murat F."/>
            <person name="Staton S.E."/>
            <person name="Cottret L."/>
            <person name="Lelandais-Briere C."/>
            <person name="Owens G.L."/>
            <person name="Carrere S."/>
            <person name="Mayjonade B."/>
            <person name="Legrand L."/>
            <person name="Gill N."/>
            <person name="Kane N.C."/>
            <person name="Bowers J.E."/>
            <person name="Hubner S."/>
            <person name="Bellec A."/>
            <person name="Berard A."/>
            <person name="Berges H."/>
            <person name="Blanchet N."/>
            <person name="Boniface M.C."/>
            <person name="Brunel D."/>
            <person name="Catrice O."/>
            <person name="Chaidir N."/>
            <person name="Claudel C."/>
            <person name="Donnadieu C."/>
            <person name="Faraut T."/>
            <person name="Fievet G."/>
            <person name="Helmstetter N."/>
            <person name="King M."/>
            <person name="Knapp S.J."/>
            <person name="Lai Z."/>
            <person name="Le Paslier M.C."/>
            <person name="Lippi Y."/>
            <person name="Lorenzon L."/>
            <person name="Mandel J.R."/>
            <person name="Marage G."/>
            <person name="Marchand G."/>
            <person name="Marquand E."/>
            <person name="Bret-Mestries E."/>
            <person name="Morien E."/>
            <person name="Nambeesan S."/>
            <person name="Nguyen T."/>
            <person name="Pegot-Espagnet P."/>
            <person name="Pouilly N."/>
            <person name="Raftis F."/>
            <person name="Sallet E."/>
            <person name="Schiex T."/>
            <person name="Thomas J."/>
            <person name="Vandecasteele C."/>
            <person name="Vares D."/>
            <person name="Vear F."/>
            <person name="Vautrin S."/>
            <person name="Crespi M."/>
            <person name="Mangin B."/>
            <person name="Burke J.M."/>
            <person name="Salse J."/>
            <person name="Munos S."/>
            <person name="Vincourt P."/>
            <person name="Rieseberg L.H."/>
            <person name="Langlade N.B."/>
        </authorList>
    </citation>
    <scope>NUCLEOTIDE SEQUENCE [LARGE SCALE GENOMIC DNA]</scope>
    <source>
        <strain evidence="4">cv. SF193</strain>
        <tissue evidence="2">Leaves</tissue>
    </source>
</reference>
<feature type="region of interest" description="Disordered" evidence="1">
    <location>
        <begin position="45"/>
        <end position="87"/>
    </location>
</feature>
<accession>A0A251RUY7</accession>
<evidence type="ECO:0000256" key="1">
    <source>
        <dbReference type="SAM" id="MobiDB-lite"/>
    </source>
</evidence>
<dbReference type="Proteomes" id="UP000215914">
    <property type="component" value="Chromosome 17"/>
</dbReference>
<name>A0A251RUY7_HELAN</name>